<evidence type="ECO:0000313" key="4">
    <source>
        <dbReference type="Proteomes" id="UP000325313"/>
    </source>
</evidence>
<keyword evidence="3" id="KW-1185">Reference proteome</keyword>
<comment type="caution">
    <text evidence="2">The sequence shown here is derived from an EMBL/GenBank/DDBJ whole genome shotgun (WGS) entry which is preliminary data.</text>
</comment>
<name>A0A5B0Q496_PUCGR</name>
<dbReference type="Gene3D" id="3.40.50.720">
    <property type="entry name" value="NAD(P)-binding Rossmann-like Domain"/>
    <property type="match status" value="1"/>
</dbReference>
<proteinExistence type="predicted"/>
<dbReference type="Proteomes" id="UP000324748">
    <property type="component" value="Unassembled WGS sequence"/>
</dbReference>
<sequence length="440" mass="48383">MSPSTSSTKPSVLILGGLQDGHARALLAFLVPSIADPAQQSARHIRLVDKYLCLPQDDAYTTYMDSECQKILKAGESIGVEYLQANLLVASSRSKAFTLPEQYRTKTGGGGSETYDYVFDFTGETDYNAEEGVHVERTGRLLPELGRVAAAMGVKAYIRELPALYHSDNKKPLKEGEGKPFSMRSKWVHEGVRAMAALPDLNIVVARPALLYGPYAVDGYAPRLLIGEIYKYIGERMEHLWSSDLRLHTIHTHDFAAGLWALAGWMSGLGRAAAEAHANPIPCLLPNAEELPAGMPARDQVVKAPFFNLVDDGDTTQGLMASLAEKVVGVKVGFYNKVVCQFAKLNMIDVIEDVNEKHCEPWPEMLSKSTPPITNTPFTPNLPRALLTKNHIAFDGTKVKEVVGFKLKFPSMTEEAIRDQIQKFIQDGVWPNAPPKKSSS</sequence>
<dbReference type="Proteomes" id="UP000325313">
    <property type="component" value="Unassembled WGS sequence"/>
</dbReference>
<evidence type="ECO:0000313" key="1">
    <source>
        <dbReference type="EMBL" id="KAA1096934.1"/>
    </source>
</evidence>
<reference evidence="3 4" key="1">
    <citation type="submission" date="2019-05" db="EMBL/GenBank/DDBJ databases">
        <title>Emergence of the Ug99 lineage of the wheat stem rust pathogen through somatic hybridization.</title>
        <authorList>
            <person name="Li F."/>
            <person name="Upadhyaya N.M."/>
            <person name="Sperschneider J."/>
            <person name="Matny O."/>
            <person name="Nguyen-Phuc H."/>
            <person name="Mago R."/>
            <person name="Raley C."/>
            <person name="Miller M.E."/>
            <person name="Silverstein K.A.T."/>
            <person name="Henningsen E."/>
            <person name="Hirsch C.D."/>
            <person name="Visser B."/>
            <person name="Pretorius Z.A."/>
            <person name="Steffenson B.J."/>
            <person name="Schwessinger B."/>
            <person name="Dodds P.N."/>
            <person name="Figueroa M."/>
        </authorList>
    </citation>
    <scope>NUCLEOTIDE SEQUENCE [LARGE SCALE GENOMIC DNA]</scope>
    <source>
        <strain evidence="1">21-0</strain>
        <strain evidence="2 4">Ug99</strain>
    </source>
</reference>
<dbReference type="EMBL" id="VSWC01000067">
    <property type="protein sequence ID" value="KAA1096934.1"/>
    <property type="molecule type" value="Genomic_DNA"/>
</dbReference>
<accession>A0A5B0Q496</accession>
<gene>
    <name evidence="1" type="ORF">PGT21_031928</name>
    <name evidence="2" type="ORF">PGTUg99_011104</name>
</gene>
<dbReference type="SUPFAM" id="SSF51735">
    <property type="entry name" value="NAD(P)-binding Rossmann-fold domains"/>
    <property type="match status" value="1"/>
</dbReference>
<evidence type="ECO:0000313" key="3">
    <source>
        <dbReference type="Proteomes" id="UP000324748"/>
    </source>
</evidence>
<dbReference type="AlphaFoldDB" id="A0A5B0Q496"/>
<dbReference type="InterPro" id="IPR036291">
    <property type="entry name" value="NAD(P)-bd_dom_sf"/>
</dbReference>
<organism evidence="2 4">
    <name type="scientific">Puccinia graminis f. sp. tritici</name>
    <dbReference type="NCBI Taxonomy" id="56615"/>
    <lineage>
        <taxon>Eukaryota</taxon>
        <taxon>Fungi</taxon>
        <taxon>Dikarya</taxon>
        <taxon>Basidiomycota</taxon>
        <taxon>Pucciniomycotina</taxon>
        <taxon>Pucciniomycetes</taxon>
        <taxon>Pucciniales</taxon>
        <taxon>Pucciniaceae</taxon>
        <taxon>Puccinia</taxon>
    </lineage>
</organism>
<protein>
    <recommendedName>
        <fullName evidence="5">NAD-dependent epimerase/dehydratase domain-containing protein</fullName>
    </recommendedName>
</protein>
<dbReference type="EMBL" id="VDEP01000306">
    <property type="protein sequence ID" value="KAA1107923.1"/>
    <property type="molecule type" value="Genomic_DNA"/>
</dbReference>
<evidence type="ECO:0000313" key="2">
    <source>
        <dbReference type="EMBL" id="KAA1107923.1"/>
    </source>
</evidence>
<dbReference type="PANTHER" id="PTHR43245">
    <property type="entry name" value="BIFUNCTIONAL POLYMYXIN RESISTANCE PROTEIN ARNA"/>
    <property type="match status" value="1"/>
</dbReference>
<dbReference type="InterPro" id="IPR050177">
    <property type="entry name" value="Lipid_A_modif_metabolic_enz"/>
</dbReference>
<dbReference type="PANTHER" id="PTHR43245:SF11">
    <property type="entry name" value="LD23561P"/>
    <property type="match status" value="1"/>
</dbReference>
<dbReference type="OrthoDB" id="16464at2759"/>
<evidence type="ECO:0008006" key="5">
    <source>
        <dbReference type="Google" id="ProtNLM"/>
    </source>
</evidence>